<dbReference type="PANTHER" id="PTHR43618:SF8">
    <property type="entry name" value="7ALPHA-HYDROXYSTEROID DEHYDROGENASE"/>
    <property type="match status" value="1"/>
</dbReference>
<dbReference type="AlphaFoldDB" id="A0A1Y0CCE7"/>
<keyword evidence="3" id="KW-0560">Oxidoreductase</keyword>
<dbReference type="PANTHER" id="PTHR43618">
    <property type="entry name" value="7-ALPHA-HYDROXYSTEROID DEHYDROGENASE"/>
    <property type="match status" value="1"/>
</dbReference>
<gene>
    <name evidence="4" type="ORF">BTO20_34130</name>
</gene>
<dbReference type="SUPFAM" id="SSF51735">
    <property type="entry name" value="NAD(P)-binding Rossmann-fold domains"/>
    <property type="match status" value="1"/>
</dbReference>
<accession>A0A1Y0CCE7</accession>
<dbReference type="FunFam" id="3.40.50.720:FF:000084">
    <property type="entry name" value="Short-chain dehydrogenase reductase"/>
    <property type="match status" value="1"/>
</dbReference>
<dbReference type="InterPro" id="IPR002347">
    <property type="entry name" value="SDR_fam"/>
</dbReference>
<dbReference type="RefSeq" id="WP_051244096.1">
    <property type="nucleotide sequence ID" value="NZ_CP020809.1"/>
</dbReference>
<sequence>MEHATHPLADNDTLFSVSGRIAVVTGGSRGIGAMIARGLVTDGADVIITSRKVEQCRATAHQINSEAETLGGSGRCSYISADLSTPAGIEHLVNSVNDRHEHIDILINNAGTTWGAPLEDYPIAGWSKVLNTNLVSPFSIIVGLLPLLRKGANAQRPASIINIGSVDGLVAPRWENYSYSASKAGLHMLTRHLAGRLAPDSITVNAIAPGPFLTDMLSHVAADPAQEGELLNTVPLGRYGQADDIVGAVRFLSSTAGAFVTAAVLPVDGGFSGATN</sequence>
<reference evidence="4 5" key="1">
    <citation type="submission" date="2017-04" db="EMBL/GenBank/DDBJ databases">
        <title>Whole Genome Sequence of 1,4-Dioxane Degrading Bacterium Mycobacterium dioxanotrophicus PH-06.</title>
        <authorList>
            <person name="He Y."/>
        </authorList>
    </citation>
    <scope>NUCLEOTIDE SEQUENCE [LARGE SCALE GENOMIC DNA]</scope>
    <source>
        <strain evidence="4 5">PH-06</strain>
    </source>
</reference>
<keyword evidence="2" id="KW-0521">NADP</keyword>
<dbReference type="GO" id="GO:0008709">
    <property type="term" value="F:cholate 7-alpha-dehydrogenase (NAD+) activity"/>
    <property type="evidence" value="ECO:0007669"/>
    <property type="project" value="TreeGrafter"/>
</dbReference>
<dbReference type="InterPro" id="IPR052178">
    <property type="entry name" value="Sec_Metab_Biosynth_SDR"/>
</dbReference>
<dbReference type="KEGG" id="mdx:BTO20_34130"/>
<protein>
    <submittedName>
        <fullName evidence="4">3-oxoacyl-ACP reductase</fullName>
    </submittedName>
</protein>
<evidence type="ECO:0000313" key="5">
    <source>
        <dbReference type="Proteomes" id="UP000195331"/>
    </source>
</evidence>
<dbReference type="EMBL" id="CP020809">
    <property type="protein sequence ID" value="ART72930.1"/>
    <property type="molecule type" value="Genomic_DNA"/>
</dbReference>
<dbReference type="Pfam" id="PF13561">
    <property type="entry name" value="adh_short_C2"/>
    <property type="match status" value="1"/>
</dbReference>
<evidence type="ECO:0000313" key="4">
    <source>
        <dbReference type="EMBL" id="ART72930.1"/>
    </source>
</evidence>
<evidence type="ECO:0000256" key="3">
    <source>
        <dbReference type="ARBA" id="ARBA00023002"/>
    </source>
</evidence>
<dbReference type="InterPro" id="IPR020904">
    <property type="entry name" value="Sc_DH/Rdtase_CS"/>
</dbReference>
<dbReference type="InterPro" id="IPR036291">
    <property type="entry name" value="NAD(P)-bd_dom_sf"/>
</dbReference>
<keyword evidence="5" id="KW-1185">Reference proteome</keyword>
<dbReference type="PRINTS" id="PR00080">
    <property type="entry name" value="SDRFAMILY"/>
</dbReference>
<dbReference type="PRINTS" id="PR00081">
    <property type="entry name" value="GDHRDH"/>
</dbReference>
<dbReference type="OrthoDB" id="286404at2"/>
<dbReference type="Proteomes" id="UP000195331">
    <property type="component" value="Chromosome"/>
</dbReference>
<evidence type="ECO:0000256" key="1">
    <source>
        <dbReference type="ARBA" id="ARBA00006484"/>
    </source>
</evidence>
<comment type="similarity">
    <text evidence="1">Belongs to the short-chain dehydrogenases/reductases (SDR) family.</text>
</comment>
<organism evidence="4 5">
    <name type="scientific">Mycobacterium dioxanotrophicus</name>
    <dbReference type="NCBI Taxonomy" id="482462"/>
    <lineage>
        <taxon>Bacteria</taxon>
        <taxon>Bacillati</taxon>
        <taxon>Actinomycetota</taxon>
        <taxon>Actinomycetes</taxon>
        <taxon>Mycobacteriales</taxon>
        <taxon>Mycobacteriaceae</taxon>
        <taxon>Mycobacterium</taxon>
    </lineage>
</organism>
<proteinExistence type="inferred from homology"/>
<dbReference type="PROSITE" id="PS00061">
    <property type="entry name" value="ADH_SHORT"/>
    <property type="match status" value="1"/>
</dbReference>
<dbReference type="Gene3D" id="3.40.50.720">
    <property type="entry name" value="NAD(P)-binding Rossmann-like Domain"/>
    <property type="match status" value="1"/>
</dbReference>
<evidence type="ECO:0000256" key="2">
    <source>
        <dbReference type="ARBA" id="ARBA00022857"/>
    </source>
</evidence>
<dbReference type="GO" id="GO:0005829">
    <property type="term" value="C:cytosol"/>
    <property type="evidence" value="ECO:0007669"/>
    <property type="project" value="TreeGrafter"/>
</dbReference>
<name>A0A1Y0CCE7_9MYCO</name>